<protein>
    <submittedName>
        <fullName evidence="1">GNAT family N-acetyltransferase</fullName>
    </submittedName>
</protein>
<dbReference type="InterPro" id="IPR000182">
    <property type="entry name" value="GNAT_dom"/>
</dbReference>
<evidence type="ECO:0000313" key="1">
    <source>
        <dbReference type="EMBL" id="MTU43834.1"/>
    </source>
</evidence>
<dbReference type="Pfam" id="PF13508">
    <property type="entry name" value="Acetyltransf_7"/>
    <property type="match status" value="1"/>
</dbReference>
<name>A0A6I3S2E9_9BURK</name>
<dbReference type="Proteomes" id="UP000462362">
    <property type="component" value="Unassembled WGS sequence"/>
</dbReference>
<dbReference type="SUPFAM" id="SSF55729">
    <property type="entry name" value="Acyl-CoA N-acyltransferases (Nat)"/>
    <property type="match status" value="1"/>
</dbReference>
<dbReference type="EMBL" id="WNCL01000031">
    <property type="protein sequence ID" value="MTU43834.1"/>
    <property type="molecule type" value="Genomic_DNA"/>
</dbReference>
<dbReference type="PROSITE" id="PS51186">
    <property type="entry name" value="GNAT"/>
    <property type="match status" value="1"/>
</dbReference>
<comment type="caution">
    <text evidence="1">The sequence shown here is derived from an EMBL/GenBank/DDBJ whole genome shotgun (WGS) entry which is preliminary data.</text>
</comment>
<sequence>MTELKIEKVTEDSPLKAKVQRIYIKSFPLFERVSLEPFFNSVSDGVEIFALSDEEDVVAFFCTLRKGKYYYLFYLAVDEDKRGKGIGSDILSAVIKNADGATVFLDCEGIYPGCKDRAARVKRLCFYHRNGFKEIGPLQTWRGEKFRTLVYGDKEISEQEIEDFWEIFGHLWEGQEIATIPAAPSSQDGKTAGKEL</sequence>
<dbReference type="InterPro" id="IPR016181">
    <property type="entry name" value="Acyl_CoA_acyltransferase"/>
</dbReference>
<dbReference type="GO" id="GO:0016747">
    <property type="term" value="F:acyltransferase activity, transferring groups other than amino-acyl groups"/>
    <property type="evidence" value="ECO:0007669"/>
    <property type="project" value="InterPro"/>
</dbReference>
<keyword evidence="1" id="KW-0808">Transferase</keyword>
<accession>A0A6I3S2E9</accession>
<dbReference type="RefSeq" id="WP_008811441.1">
    <property type="nucleotide sequence ID" value="NZ_CAJUON010000008.1"/>
</dbReference>
<evidence type="ECO:0000313" key="2">
    <source>
        <dbReference type="Proteomes" id="UP000462362"/>
    </source>
</evidence>
<gene>
    <name evidence="1" type="ORF">GMD42_09440</name>
</gene>
<proteinExistence type="predicted"/>
<dbReference type="Gene3D" id="3.40.630.30">
    <property type="match status" value="1"/>
</dbReference>
<dbReference type="GeneID" id="43348725"/>
<reference evidence="1 2" key="1">
    <citation type="journal article" date="2019" name="Nat. Med.">
        <title>A library of human gut bacterial isolates paired with longitudinal multiomics data enables mechanistic microbiome research.</title>
        <authorList>
            <person name="Poyet M."/>
            <person name="Groussin M."/>
            <person name="Gibbons S.M."/>
            <person name="Avila-Pacheco J."/>
            <person name="Jiang X."/>
            <person name="Kearney S.M."/>
            <person name="Perrotta A.R."/>
            <person name="Berdy B."/>
            <person name="Zhao S."/>
            <person name="Lieberman T.D."/>
            <person name="Swanson P.K."/>
            <person name="Smith M."/>
            <person name="Roesemann S."/>
            <person name="Alexander J.E."/>
            <person name="Rich S.A."/>
            <person name="Livny J."/>
            <person name="Vlamakis H."/>
            <person name="Clish C."/>
            <person name="Bullock K."/>
            <person name="Deik A."/>
            <person name="Scott J."/>
            <person name="Pierce K.A."/>
            <person name="Xavier R.J."/>
            <person name="Alm E.J."/>
        </authorList>
    </citation>
    <scope>NUCLEOTIDE SEQUENCE [LARGE SCALE GENOMIC DNA]</scope>
    <source>
        <strain evidence="1 2">BIOML-A2</strain>
    </source>
</reference>
<dbReference type="AlphaFoldDB" id="A0A6I3S2E9"/>
<dbReference type="CDD" id="cd04301">
    <property type="entry name" value="NAT_SF"/>
    <property type="match status" value="1"/>
</dbReference>
<organism evidence="1 2">
    <name type="scientific">Parasutterella excrementihominis</name>
    <dbReference type="NCBI Taxonomy" id="487175"/>
    <lineage>
        <taxon>Bacteria</taxon>
        <taxon>Pseudomonadati</taxon>
        <taxon>Pseudomonadota</taxon>
        <taxon>Betaproteobacteria</taxon>
        <taxon>Burkholderiales</taxon>
        <taxon>Sutterellaceae</taxon>
        <taxon>Parasutterella</taxon>
    </lineage>
</organism>